<dbReference type="InParanoid" id="M3XI01"/>
<keyword evidence="2" id="KW-0963">Cytoplasm</keyword>
<dbReference type="GeneTree" id="ENSGT00940000154189"/>
<dbReference type="Pfam" id="PF15259">
    <property type="entry name" value="GTSE1_N"/>
    <property type="match status" value="1"/>
</dbReference>
<keyword evidence="8" id="KW-1185">Reference proteome</keyword>
<dbReference type="OrthoDB" id="9448335at2759"/>
<feature type="domain" description="G2 and S phase-expressed protein 1 N-terminal" evidence="6">
    <location>
        <begin position="6"/>
        <end position="152"/>
    </location>
</feature>
<dbReference type="GO" id="GO:0008017">
    <property type="term" value="F:microtubule binding"/>
    <property type="evidence" value="ECO:0007669"/>
    <property type="project" value="TreeGrafter"/>
</dbReference>
<proteinExistence type="predicted"/>
<dbReference type="Proteomes" id="UP000008672">
    <property type="component" value="Unassembled WGS sequence"/>
</dbReference>
<feature type="compositionally biased region" description="Low complexity" evidence="5">
    <location>
        <begin position="247"/>
        <end position="261"/>
    </location>
</feature>
<reference evidence="7" key="3">
    <citation type="submission" date="2025-09" db="UniProtKB">
        <authorList>
            <consortium name="Ensembl"/>
        </authorList>
    </citation>
    <scope>IDENTIFICATION</scope>
</reference>
<evidence type="ECO:0000256" key="4">
    <source>
        <dbReference type="ARBA" id="ARBA00023212"/>
    </source>
</evidence>
<evidence type="ECO:0000313" key="7">
    <source>
        <dbReference type="Ensembl" id="ENSLACP00000022357.1"/>
    </source>
</evidence>
<dbReference type="PANTHER" id="PTHR21584:SF1">
    <property type="entry name" value="PROLINE_SERINE-RICH COILED-COIL PROTEIN 1"/>
    <property type="match status" value="1"/>
</dbReference>
<evidence type="ECO:0000256" key="2">
    <source>
        <dbReference type="ARBA" id="ARBA00022490"/>
    </source>
</evidence>
<sequence length="399" mass="43626">MMDEDVTFITEEEFDFGFSFSNSWEDECDETEDEIFVGPVKHLERCVAKSIDINIGNNESQRNNECLTNWSPPTADKLEEITREANQLAAQLEKCTLKEKENSYRQKNDGSITNSFKFEKDTKGKIRLLKEERENRKSPRSPRRETYIVKDSPIRALLPSIDLESLSPLASPNCVVAKNLLPPSSELSLPQAEGKKSESAQSIVAAERVNRKLTPTAVPNSSATGKRRTVQKSSPAVGKKESVTPTSSLSPHSRLQSSPSQVKTATIKKTSCAVVGKASGFLTGSPNAPIKSKKYASPRSSLTRVRTGIPGVAKRLPSTSSIPKLSASASRSTLWRNADGVQPPSKVVLSAKAVPRTGSQSQIHTGVKGFLSKQTSLPVYTAQSRLLPPKKVVYSTVQR</sequence>
<feature type="region of interest" description="Disordered" evidence="5">
    <location>
        <begin position="283"/>
        <end position="302"/>
    </location>
</feature>
<dbReference type="InterPro" id="IPR026657">
    <property type="entry name" value="DDA3/GTSE-1"/>
</dbReference>
<dbReference type="STRING" id="7897.ENSLACP00000022357"/>
<feature type="region of interest" description="Disordered" evidence="5">
    <location>
        <begin position="127"/>
        <end position="147"/>
    </location>
</feature>
<dbReference type="InterPro" id="IPR032768">
    <property type="entry name" value="GTSE1_N"/>
</dbReference>
<evidence type="ECO:0000259" key="6">
    <source>
        <dbReference type="Pfam" id="PF15259"/>
    </source>
</evidence>
<dbReference type="KEGG" id="lcm:102357480"/>
<evidence type="ECO:0000313" key="8">
    <source>
        <dbReference type="Proteomes" id="UP000008672"/>
    </source>
</evidence>
<dbReference type="PANTHER" id="PTHR21584">
    <property type="entry name" value="DIFFERENTIAL DISPLAY AND ACTIVATED BY P53 DDA3 /G2 S PHASE EXPRESSED 1"/>
    <property type="match status" value="1"/>
</dbReference>
<dbReference type="AlphaFoldDB" id="M3XI01"/>
<dbReference type="FunCoup" id="M3XI01">
    <property type="interactions" value="174"/>
</dbReference>
<name>M3XI01_LATCH</name>
<dbReference type="EMBL" id="AFYH01013993">
    <property type="status" value="NOT_ANNOTATED_CDS"/>
    <property type="molecule type" value="Genomic_DNA"/>
</dbReference>
<reference evidence="8" key="1">
    <citation type="submission" date="2011-08" db="EMBL/GenBank/DDBJ databases">
        <title>The draft genome of Latimeria chalumnae.</title>
        <authorList>
            <person name="Di Palma F."/>
            <person name="Alfoldi J."/>
            <person name="Johnson J."/>
            <person name="Berlin A."/>
            <person name="Gnerre S."/>
            <person name="Jaffe D."/>
            <person name="MacCallum I."/>
            <person name="Young S."/>
            <person name="Walker B.J."/>
            <person name="Lander E."/>
            <person name="Lindblad-Toh K."/>
        </authorList>
    </citation>
    <scope>NUCLEOTIDE SEQUENCE [LARGE SCALE GENOMIC DNA]</scope>
    <source>
        <strain evidence="8">Wild caught</strain>
    </source>
</reference>
<dbReference type="Ensembl" id="ENSLACT00000026325.1">
    <property type="protein sequence ID" value="ENSLACP00000022357.1"/>
    <property type="gene ID" value="ENSLACG00000022243.1"/>
</dbReference>
<evidence type="ECO:0000256" key="5">
    <source>
        <dbReference type="SAM" id="MobiDB-lite"/>
    </source>
</evidence>
<comment type="subcellular location">
    <subcellularLocation>
        <location evidence="1">Cytoplasm</location>
        <location evidence="1">Cytoskeleton</location>
    </subcellularLocation>
</comment>
<feature type="region of interest" description="Disordered" evidence="5">
    <location>
        <begin position="207"/>
        <end position="263"/>
    </location>
</feature>
<dbReference type="GO" id="GO:0000922">
    <property type="term" value="C:spindle pole"/>
    <property type="evidence" value="ECO:0007669"/>
    <property type="project" value="TreeGrafter"/>
</dbReference>
<accession>M3XI01</accession>
<organism evidence="7 8">
    <name type="scientific">Latimeria chalumnae</name>
    <name type="common">Coelacanth</name>
    <dbReference type="NCBI Taxonomy" id="7897"/>
    <lineage>
        <taxon>Eukaryota</taxon>
        <taxon>Metazoa</taxon>
        <taxon>Chordata</taxon>
        <taxon>Craniata</taxon>
        <taxon>Vertebrata</taxon>
        <taxon>Euteleostomi</taxon>
        <taxon>Coelacanthiformes</taxon>
        <taxon>Coelacanthidae</taxon>
        <taxon>Latimeria</taxon>
    </lineage>
</organism>
<evidence type="ECO:0000256" key="1">
    <source>
        <dbReference type="ARBA" id="ARBA00004245"/>
    </source>
</evidence>
<dbReference type="eggNOG" id="ENOG502S467">
    <property type="taxonomic scope" value="Eukaryota"/>
</dbReference>
<keyword evidence="3" id="KW-0597">Phosphoprotein</keyword>
<gene>
    <name evidence="7" type="primary">PSRC1</name>
    <name evidence="7" type="synonym">LOC102357480</name>
</gene>
<evidence type="ECO:0000256" key="3">
    <source>
        <dbReference type="ARBA" id="ARBA00022553"/>
    </source>
</evidence>
<dbReference type="GO" id="GO:0007080">
    <property type="term" value="P:mitotic metaphase chromosome alignment"/>
    <property type="evidence" value="ECO:0007669"/>
    <property type="project" value="TreeGrafter"/>
</dbReference>
<dbReference type="HOGENOM" id="CLU_067830_0_0_1"/>
<protein>
    <submittedName>
        <fullName evidence="7">Proline and serine rich coiled-coil 1</fullName>
    </submittedName>
</protein>
<keyword evidence="4" id="KW-0206">Cytoskeleton</keyword>
<reference evidence="7" key="2">
    <citation type="submission" date="2025-08" db="UniProtKB">
        <authorList>
            <consortium name="Ensembl"/>
        </authorList>
    </citation>
    <scope>IDENTIFICATION</scope>
</reference>
<dbReference type="GO" id="GO:0005876">
    <property type="term" value="C:spindle microtubule"/>
    <property type="evidence" value="ECO:0007669"/>
    <property type="project" value="TreeGrafter"/>
</dbReference>